<dbReference type="AlphaFoldDB" id="A0A1U7LR03"/>
<evidence type="ECO:0000256" key="2">
    <source>
        <dbReference type="ARBA" id="ARBA00006084"/>
    </source>
</evidence>
<dbReference type="Gene3D" id="1.25.40.190">
    <property type="entry name" value="Actin-related protein 2/3 complex subunit 5"/>
    <property type="match status" value="1"/>
</dbReference>
<dbReference type="GO" id="GO:0051015">
    <property type="term" value="F:actin filament binding"/>
    <property type="evidence" value="ECO:0007669"/>
    <property type="project" value="EnsemblFungi"/>
</dbReference>
<comment type="similarity">
    <text evidence="2 7">Belongs to the ARPC5 family.</text>
</comment>
<dbReference type="Proteomes" id="UP000186594">
    <property type="component" value="Unassembled WGS sequence"/>
</dbReference>
<dbReference type="GO" id="GO:0043332">
    <property type="term" value="C:mating projection tip"/>
    <property type="evidence" value="ECO:0007669"/>
    <property type="project" value="EnsemblFungi"/>
</dbReference>
<dbReference type="InterPro" id="IPR036743">
    <property type="entry name" value="ARPC5_sf"/>
</dbReference>
<dbReference type="EMBL" id="LXFE01000511">
    <property type="protein sequence ID" value="OLL25058.1"/>
    <property type="molecule type" value="Genomic_DNA"/>
</dbReference>
<dbReference type="PIRSF" id="PIRSF039096">
    <property type="entry name" value="p16-ARC"/>
    <property type="match status" value="1"/>
</dbReference>
<comment type="subcellular location">
    <subcellularLocation>
        <location evidence="1">Cytoplasm</location>
        <location evidence="1">Cytoskeleton</location>
    </subcellularLocation>
</comment>
<dbReference type="GO" id="GO:0030479">
    <property type="term" value="C:actin cortical patch"/>
    <property type="evidence" value="ECO:0007669"/>
    <property type="project" value="EnsemblFungi"/>
</dbReference>
<organism evidence="8 9">
    <name type="scientific">Neolecta irregularis (strain DAH-3)</name>
    <dbReference type="NCBI Taxonomy" id="1198029"/>
    <lineage>
        <taxon>Eukaryota</taxon>
        <taxon>Fungi</taxon>
        <taxon>Dikarya</taxon>
        <taxon>Ascomycota</taxon>
        <taxon>Taphrinomycotina</taxon>
        <taxon>Neolectales</taxon>
        <taxon>Neolectaceae</taxon>
        <taxon>Neolecta</taxon>
    </lineage>
</organism>
<dbReference type="PANTHER" id="PTHR12644">
    <property type="entry name" value="ARP2/3 COMPLEX 16 KD SUBUNIT P16-ARC"/>
    <property type="match status" value="1"/>
</dbReference>
<protein>
    <recommendedName>
        <fullName evidence="5 7">Actin-related protein 2/3 complex subunit 5</fullName>
    </recommendedName>
</protein>
<evidence type="ECO:0000256" key="3">
    <source>
        <dbReference type="ARBA" id="ARBA00022490"/>
    </source>
</evidence>
<comment type="function">
    <text evidence="6">Functions as a component of the Arp2/3 complex which is involved in regulation of actin polymerization and together with an activating nucleation-promoting factor (NPF) mediates the formation of branched actin networks.</text>
</comment>
<keyword evidence="4 7" id="KW-0206">Cytoskeleton</keyword>
<comment type="caution">
    <text evidence="8">The sequence shown here is derived from an EMBL/GenBank/DDBJ whole genome shotgun (WGS) entry which is preliminary data.</text>
</comment>
<evidence type="ECO:0000256" key="7">
    <source>
        <dbReference type="RuleBase" id="RU004301"/>
    </source>
</evidence>
<dbReference type="STRING" id="1198029.A0A1U7LR03"/>
<dbReference type="GO" id="GO:0005885">
    <property type="term" value="C:Arp2/3 protein complex"/>
    <property type="evidence" value="ECO:0007669"/>
    <property type="project" value="EnsemblFungi"/>
</dbReference>
<dbReference type="GO" id="GO:0034314">
    <property type="term" value="P:Arp2/3 complex-mediated actin nucleation"/>
    <property type="evidence" value="ECO:0007669"/>
    <property type="project" value="EnsemblFungi"/>
</dbReference>
<dbReference type="OMA" id="GMGCIMR"/>
<evidence type="ECO:0000256" key="6">
    <source>
        <dbReference type="ARBA" id="ARBA00060329"/>
    </source>
</evidence>
<evidence type="ECO:0000256" key="4">
    <source>
        <dbReference type="ARBA" id="ARBA00023212"/>
    </source>
</evidence>
<comment type="function">
    <text evidence="7">Functions as component of the Arp2/3 complex which is involved in regulation of actin polymerization and together with an activating nucleation-promoting factor (NPF) mediates the formation of branched actin networks. Arp2/3 complex plays a critical role in the control of cell morphogenesis via the modulation of cell polarity development.</text>
</comment>
<dbReference type="InterPro" id="IPR006789">
    <property type="entry name" value="ARPC5"/>
</dbReference>
<dbReference type="FunFam" id="1.25.40.190:FF:000003">
    <property type="entry name" value="Actin-related protein 2/3 complex subunit 5"/>
    <property type="match status" value="1"/>
</dbReference>
<evidence type="ECO:0000313" key="9">
    <source>
        <dbReference type="Proteomes" id="UP000186594"/>
    </source>
</evidence>
<accession>A0A1U7LR03</accession>
<dbReference type="OrthoDB" id="195498at2759"/>
<dbReference type="Pfam" id="PF04699">
    <property type="entry name" value="P16-Arc"/>
    <property type="match status" value="1"/>
</dbReference>
<evidence type="ECO:0000256" key="5">
    <source>
        <dbReference type="ARBA" id="ARBA00040214"/>
    </source>
</evidence>
<dbReference type="GO" id="GO:0030674">
    <property type="term" value="F:protein-macromolecule adaptor activity"/>
    <property type="evidence" value="ECO:0007669"/>
    <property type="project" value="EnsemblFungi"/>
</dbReference>
<dbReference type="GO" id="GO:0003729">
    <property type="term" value="F:mRNA binding"/>
    <property type="evidence" value="ECO:0007669"/>
    <property type="project" value="EnsemblFungi"/>
</dbReference>
<name>A0A1U7LR03_NEOID</name>
<sequence length="154" mass="17059">MSDGSFRKIDIDAFGDDHVTEEELYPPDLPSSDDVYADVQGRTEQVRSLLRRGDVHSALPLVLANPPYGVRNESAKEIHSHTVMEVLSSIKASEITILLKQLSPDDNDVLMKYLYKGMASPETYNMAVLLNWHEKLVEVAGNGAIVRAISGYTV</sequence>
<reference evidence="8 9" key="1">
    <citation type="submission" date="2016-04" db="EMBL/GenBank/DDBJ databases">
        <title>Evolutionary innovation and constraint leading to complex multicellularity in the Ascomycota.</title>
        <authorList>
            <person name="Cisse O."/>
            <person name="Nguyen A."/>
            <person name="Hewitt D.A."/>
            <person name="Jedd G."/>
            <person name="Stajich J.E."/>
        </authorList>
    </citation>
    <scope>NUCLEOTIDE SEQUENCE [LARGE SCALE GENOMIC DNA]</scope>
    <source>
        <strain evidence="8 9">DAH-3</strain>
    </source>
</reference>
<dbReference type="GO" id="GO:0030833">
    <property type="term" value="P:regulation of actin filament polymerization"/>
    <property type="evidence" value="ECO:0007669"/>
    <property type="project" value="InterPro"/>
</dbReference>
<proteinExistence type="inferred from homology"/>
<evidence type="ECO:0000313" key="8">
    <source>
        <dbReference type="EMBL" id="OLL25058.1"/>
    </source>
</evidence>
<keyword evidence="3" id="KW-0963">Cytoplasm</keyword>
<dbReference type="GO" id="GO:0044396">
    <property type="term" value="P:actin cortical patch organization"/>
    <property type="evidence" value="ECO:0007669"/>
    <property type="project" value="EnsemblFungi"/>
</dbReference>
<keyword evidence="9" id="KW-1185">Reference proteome</keyword>
<dbReference type="GO" id="GO:0000001">
    <property type="term" value="P:mitochondrion inheritance"/>
    <property type="evidence" value="ECO:0007669"/>
    <property type="project" value="EnsemblFungi"/>
</dbReference>
<dbReference type="SUPFAM" id="SSF69103">
    <property type="entry name" value="Arp2/3 complex 16 kDa subunit ARPC5"/>
    <property type="match status" value="1"/>
</dbReference>
<evidence type="ECO:0000256" key="1">
    <source>
        <dbReference type="ARBA" id="ARBA00004245"/>
    </source>
</evidence>
<gene>
    <name evidence="8" type="ORF">NEOLI_002571</name>
</gene>